<dbReference type="SUPFAM" id="SSF54897">
    <property type="entry name" value="Protease propeptides/inhibitors"/>
    <property type="match status" value="1"/>
</dbReference>
<feature type="chain" id="PRO_5011630674" evidence="7">
    <location>
        <begin position="24"/>
        <end position="388"/>
    </location>
</feature>
<dbReference type="InterPro" id="IPR010259">
    <property type="entry name" value="S8pro/Inhibitor_I9"/>
</dbReference>
<keyword evidence="3 5" id="KW-0378">Hydrolase</keyword>
<dbReference type="PROSITE" id="PS00137">
    <property type="entry name" value="SUBTILASE_HIS"/>
    <property type="match status" value="1"/>
</dbReference>
<dbReference type="PROSITE" id="PS51892">
    <property type="entry name" value="SUBTILASE"/>
    <property type="match status" value="1"/>
</dbReference>
<dbReference type="InterPro" id="IPR000209">
    <property type="entry name" value="Peptidase_S8/S53_dom"/>
</dbReference>
<accession>A0A1I6DZ95</accession>
<keyword evidence="4 5" id="KW-0720">Serine protease</keyword>
<keyword evidence="7" id="KW-0732">Signal</keyword>
<proteinExistence type="inferred from homology"/>
<dbReference type="Pfam" id="PF05922">
    <property type="entry name" value="Inhibitor_I9"/>
    <property type="match status" value="1"/>
</dbReference>
<gene>
    <name evidence="10" type="ORF">SAMN04488564_103461</name>
</gene>
<keyword evidence="11" id="KW-1185">Reference proteome</keyword>
<dbReference type="Gene3D" id="3.30.70.80">
    <property type="entry name" value="Peptidase S8 propeptide/proteinase inhibitor I9"/>
    <property type="match status" value="1"/>
</dbReference>
<reference evidence="11" key="1">
    <citation type="submission" date="2016-10" db="EMBL/GenBank/DDBJ databases">
        <authorList>
            <person name="Varghese N."/>
            <person name="Submissions S."/>
        </authorList>
    </citation>
    <scope>NUCLEOTIDE SEQUENCE [LARGE SCALE GENOMIC DNA]</scope>
    <source>
        <strain evidence="11">DSM 44232</strain>
    </source>
</reference>
<name>A0A1I6DZ95_9PSEU</name>
<evidence type="ECO:0000313" key="10">
    <source>
        <dbReference type="EMBL" id="SFR10743.1"/>
    </source>
</evidence>
<comment type="similarity">
    <text evidence="1 5 6">Belongs to the peptidase S8 family.</text>
</comment>
<evidence type="ECO:0000259" key="9">
    <source>
        <dbReference type="Pfam" id="PF05922"/>
    </source>
</evidence>
<evidence type="ECO:0000256" key="3">
    <source>
        <dbReference type="ARBA" id="ARBA00022801"/>
    </source>
</evidence>
<evidence type="ECO:0000256" key="1">
    <source>
        <dbReference type="ARBA" id="ARBA00011073"/>
    </source>
</evidence>
<evidence type="ECO:0000313" key="11">
    <source>
        <dbReference type="Proteomes" id="UP000198583"/>
    </source>
</evidence>
<dbReference type="GO" id="GO:0006508">
    <property type="term" value="P:proteolysis"/>
    <property type="evidence" value="ECO:0007669"/>
    <property type="project" value="UniProtKB-KW"/>
</dbReference>
<dbReference type="InterPro" id="IPR036852">
    <property type="entry name" value="Peptidase_S8/S53_dom_sf"/>
</dbReference>
<dbReference type="OrthoDB" id="9798386at2"/>
<dbReference type="EMBL" id="FOYL01000003">
    <property type="protein sequence ID" value="SFR10743.1"/>
    <property type="molecule type" value="Genomic_DNA"/>
</dbReference>
<dbReference type="CDD" id="cd04077">
    <property type="entry name" value="Peptidases_S8_PCSK9_ProteinaseK_like"/>
    <property type="match status" value="1"/>
</dbReference>
<dbReference type="AlphaFoldDB" id="A0A1I6DZ95"/>
<keyword evidence="2 5" id="KW-0645">Protease</keyword>
<dbReference type="PRINTS" id="PR00723">
    <property type="entry name" value="SUBTILISIN"/>
</dbReference>
<dbReference type="InterPro" id="IPR015500">
    <property type="entry name" value="Peptidase_S8_subtilisin-rel"/>
</dbReference>
<feature type="active site" description="Charge relay system" evidence="5">
    <location>
        <position position="142"/>
    </location>
</feature>
<feature type="active site" description="Charge relay system" evidence="5">
    <location>
        <position position="175"/>
    </location>
</feature>
<sequence length="388" mass="41002">MRINTCIAAALFATVLCTPTATAQQALRGVGEAVPGSYIVVLKDGVSASPQALLSKYEGRLKRTYRAALHGFSVRDMTEQQARRLAADPAVDYVQRNLIISGNDTQPNAPWNLDRVDQRALPLDRQYTYPNSAANVRAYVVDSGVRITHNEFEGRASHGFDFIDDNADASDCAGHGTHVAGTIAGRTSGVAKRAQVVSVRVLGCDNRADQDSVVAGVDWVTANGVRPAVVNMSLGGRGQDDALERAITRSIAAGFTYVIAAGNDGRDACGYTPARLPDAITVGATDANDNRSVWPQWGTASNWGRCVDVWAPGTDISSASHANNFGLRLDSGTSMATPAVAGAAAVYLSTHANATNRQVRDALVNGASTNILRGLQIGSPNRLLRIGQ</sequence>
<dbReference type="Pfam" id="PF00082">
    <property type="entry name" value="Peptidase_S8"/>
    <property type="match status" value="1"/>
</dbReference>
<dbReference type="GO" id="GO:0004252">
    <property type="term" value="F:serine-type endopeptidase activity"/>
    <property type="evidence" value="ECO:0007669"/>
    <property type="project" value="UniProtKB-UniRule"/>
</dbReference>
<evidence type="ECO:0000256" key="6">
    <source>
        <dbReference type="RuleBase" id="RU003355"/>
    </source>
</evidence>
<dbReference type="SUPFAM" id="SSF52743">
    <property type="entry name" value="Subtilisin-like"/>
    <property type="match status" value="1"/>
</dbReference>
<dbReference type="RefSeq" id="WP_093592139.1">
    <property type="nucleotide sequence ID" value="NZ_FOYL01000003.1"/>
</dbReference>
<feature type="domain" description="Inhibitor I9" evidence="9">
    <location>
        <begin position="55"/>
        <end position="98"/>
    </location>
</feature>
<feature type="signal peptide" evidence="7">
    <location>
        <begin position="1"/>
        <end position="23"/>
    </location>
</feature>
<evidence type="ECO:0000256" key="2">
    <source>
        <dbReference type="ARBA" id="ARBA00022670"/>
    </source>
</evidence>
<feature type="active site" description="Charge relay system" evidence="5">
    <location>
        <position position="334"/>
    </location>
</feature>
<dbReference type="Proteomes" id="UP000198583">
    <property type="component" value="Unassembled WGS sequence"/>
</dbReference>
<protein>
    <submittedName>
        <fullName evidence="10">Serine protease, subtilisin family</fullName>
    </submittedName>
</protein>
<dbReference type="InterPro" id="IPR037045">
    <property type="entry name" value="S8pro/Inhibitor_I9_sf"/>
</dbReference>
<dbReference type="PANTHER" id="PTHR43806">
    <property type="entry name" value="PEPTIDASE S8"/>
    <property type="match status" value="1"/>
</dbReference>
<evidence type="ECO:0000256" key="5">
    <source>
        <dbReference type="PROSITE-ProRule" id="PRU01240"/>
    </source>
</evidence>
<feature type="domain" description="Peptidase S8/S53" evidence="8">
    <location>
        <begin position="140"/>
        <end position="369"/>
    </location>
</feature>
<dbReference type="PANTHER" id="PTHR43806:SF11">
    <property type="entry name" value="CEREVISIN-RELATED"/>
    <property type="match status" value="1"/>
</dbReference>
<dbReference type="PROSITE" id="PS00136">
    <property type="entry name" value="SUBTILASE_ASP"/>
    <property type="match status" value="1"/>
</dbReference>
<dbReference type="InterPro" id="IPR023828">
    <property type="entry name" value="Peptidase_S8_Ser-AS"/>
</dbReference>
<dbReference type="PROSITE" id="PS00138">
    <property type="entry name" value="SUBTILASE_SER"/>
    <property type="match status" value="1"/>
</dbReference>
<dbReference type="InterPro" id="IPR022398">
    <property type="entry name" value="Peptidase_S8_His-AS"/>
</dbReference>
<dbReference type="FunFam" id="3.40.50.200:FF:000014">
    <property type="entry name" value="Proteinase K"/>
    <property type="match status" value="1"/>
</dbReference>
<dbReference type="InterPro" id="IPR023827">
    <property type="entry name" value="Peptidase_S8_Asp-AS"/>
</dbReference>
<evidence type="ECO:0000259" key="8">
    <source>
        <dbReference type="Pfam" id="PF00082"/>
    </source>
</evidence>
<evidence type="ECO:0000256" key="4">
    <source>
        <dbReference type="ARBA" id="ARBA00022825"/>
    </source>
</evidence>
<dbReference type="InterPro" id="IPR034193">
    <property type="entry name" value="PCSK9_ProteinaseK-like"/>
</dbReference>
<dbReference type="Gene3D" id="3.40.50.200">
    <property type="entry name" value="Peptidase S8/S53 domain"/>
    <property type="match status" value="1"/>
</dbReference>
<organism evidence="10 11">
    <name type="scientific">Lentzea waywayandensis</name>
    <dbReference type="NCBI Taxonomy" id="84724"/>
    <lineage>
        <taxon>Bacteria</taxon>
        <taxon>Bacillati</taxon>
        <taxon>Actinomycetota</taxon>
        <taxon>Actinomycetes</taxon>
        <taxon>Pseudonocardiales</taxon>
        <taxon>Pseudonocardiaceae</taxon>
        <taxon>Lentzea</taxon>
    </lineage>
</organism>
<dbReference type="STRING" id="84724.SAMN04488564_103461"/>
<evidence type="ECO:0000256" key="7">
    <source>
        <dbReference type="SAM" id="SignalP"/>
    </source>
</evidence>
<dbReference type="GO" id="GO:0005615">
    <property type="term" value="C:extracellular space"/>
    <property type="evidence" value="ECO:0007669"/>
    <property type="project" value="TreeGrafter"/>
</dbReference>
<dbReference type="InterPro" id="IPR050131">
    <property type="entry name" value="Peptidase_S8_subtilisin-like"/>
</dbReference>